<keyword evidence="2" id="KW-1185">Reference proteome</keyword>
<sequence>MYSLSAASILAISLFPSSSSSLSHSQFTTFSQPPSYTGPLAIDSFSNNETNALGHWHGTLENLPFTTSPGSITLYPSDPDQAYHTQLSHVQCFNLTPYQDRYLHVVFSGPATFGISLTQHNYACDPSIHPYPETWDTVEAARYEAFSTAAHNTREVYIPLSHFNVNHHRVVSIGFSGFYTSDPITFYRVDLVSKTDVSHSLRVPRKLPSGTLHMRCTVPNSFAFGIDDGKPGLARRVMQILEDEGILVTFFAVGMGIKDQETNFSAVYREMKARGHQIALHSETHRKLESLSSTNEIDAEITRNIDALKDHLGIESRYFRPPYGTIGARTRQRLATHLLNPQIINWSVDIEDWLWANTSTPERQLEAFYRDVRRGGNLAVVHFVSESTVGYLVDVIRGVKKMGFRVMRVDQCLGDPASPSLA</sequence>
<proteinExistence type="predicted"/>
<dbReference type="EMBL" id="JAOPJF010000028">
    <property type="protein sequence ID" value="KAK1144780.1"/>
    <property type="molecule type" value="Genomic_DNA"/>
</dbReference>
<evidence type="ECO:0000313" key="2">
    <source>
        <dbReference type="Proteomes" id="UP001177260"/>
    </source>
</evidence>
<gene>
    <name evidence="1" type="ORF">N8T08_004791</name>
</gene>
<name>A0ACC3B3L7_9EURO</name>
<organism evidence="1 2">
    <name type="scientific">Aspergillus melleus</name>
    <dbReference type="NCBI Taxonomy" id="138277"/>
    <lineage>
        <taxon>Eukaryota</taxon>
        <taxon>Fungi</taxon>
        <taxon>Dikarya</taxon>
        <taxon>Ascomycota</taxon>
        <taxon>Pezizomycotina</taxon>
        <taxon>Eurotiomycetes</taxon>
        <taxon>Eurotiomycetidae</taxon>
        <taxon>Eurotiales</taxon>
        <taxon>Aspergillaceae</taxon>
        <taxon>Aspergillus</taxon>
        <taxon>Aspergillus subgen. Circumdati</taxon>
    </lineage>
</organism>
<reference evidence="1 2" key="1">
    <citation type="journal article" date="2023" name="ACS Omega">
        <title>Identification of the Neoaspergillic Acid Biosynthesis Gene Cluster by Establishing an In Vitro CRISPR-Ribonucleoprotein Genetic System in Aspergillus melleus.</title>
        <authorList>
            <person name="Yuan B."/>
            <person name="Grau M.F."/>
            <person name="Murata R.M."/>
            <person name="Torok T."/>
            <person name="Venkateswaran K."/>
            <person name="Stajich J.E."/>
            <person name="Wang C.C.C."/>
        </authorList>
    </citation>
    <scope>NUCLEOTIDE SEQUENCE [LARGE SCALE GENOMIC DNA]</scope>
    <source>
        <strain evidence="1 2">IMV 1140</strain>
    </source>
</reference>
<protein>
    <submittedName>
        <fullName evidence="1">Uncharacterized protein</fullName>
    </submittedName>
</protein>
<comment type="caution">
    <text evidence="1">The sequence shown here is derived from an EMBL/GenBank/DDBJ whole genome shotgun (WGS) entry which is preliminary data.</text>
</comment>
<dbReference type="Proteomes" id="UP001177260">
    <property type="component" value="Unassembled WGS sequence"/>
</dbReference>
<evidence type="ECO:0000313" key="1">
    <source>
        <dbReference type="EMBL" id="KAK1144780.1"/>
    </source>
</evidence>
<accession>A0ACC3B3L7</accession>